<evidence type="ECO:0000256" key="2">
    <source>
        <dbReference type="ARBA" id="ARBA00022448"/>
    </source>
</evidence>
<dbReference type="Pfam" id="PF21587">
    <property type="entry name" value="AP5B1_N"/>
    <property type="match status" value="1"/>
</dbReference>
<dbReference type="OrthoDB" id="646197at2759"/>
<dbReference type="InterPro" id="IPR048981">
    <property type="entry name" value="AP5B1_C"/>
</dbReference>
<dbReference type="Pfam" id="PF21589">
    <property type="entry name" value="AP5B1_barrel"/>
    <property type="match status" value="1"/>
</dbReference>
<dbReference type="Pfam" id="PF21590">
    <property type="entry name" value="AP5B1_C"/>
    <property type="match status" value="1"/>
</dbReference>
<organism evidence="9 10">
    <name type="scientific">Chanos chanos</name>
    <name type="common">Milkfish</name>
    <name type="synonym">Mugil chanos</name>
    <dbReference type="NCBI Taxonomy" id="29144"/>
    <lineage>
        <taxon>Eukaryota</taxon>
        <taxon>Metazoa</taxon>
        <taxon>Chordata</taxon>
        <taxon>Craniata</taxon>
        <taxon>Vertebrata</taxon>
        <taxon>Euteleostomi</taxon>
        <taxon>Actinopterygii</taxon>
        <taxon>Neopterygii</taxon>
        <taxon>Teleostei</taxon>
        <taxon>Ostariophysi</taxon>
        <taxon>Gonorynchiformes</taxon>
        <taxon>Chanidae</taxon>
        <taxon>Chanos</taxon>
    </lineage>
</organism>
<dbReference type="InterPro" id="IPR016024">
    <property type="entry name" value="ARM-type_fold"/>
</dbReference>
<keyword evidence="9" id="KW-1185">Reference proteome</keyword>
<sequence length="934" mass="105301">MATANSWNQRLSNFLQSPSQFLTCTTTDSFLTDLLHELRDDKANDNTKILLLSVLLEHPNVLCPTVSVGEETVQDLMSILTHAPQKSVSLKCHLMLTITNVLVCTSCFTSKAKVAEDFLDLLFQTIQDTNDHRGGSAHYPVRATACDCLREIETCYPGLLSQKLEALYQFKQQETTVLHQSYCLLFTLGLKNAIRHLAQQKDVADTDLKNLLTGNEGLAWKCIDTQLSIMFPFNLMNQVPQLQTGGDCKELRSIMTLLLEESYLLTPVSQASLLRELVEIVAMVPALSPAIFKSQLLRLFGTGEVELLHVTLFMKGAFTDSLFSAEDENFFLKRLVGMAQHPLLTIPEKLFYMRCILHFPENRPISSHGEECLPVLVTPRLAASLLPTVFNDSNTMLCRLNLLCLVHLEADEGEEGKGLGYLFDHVIALLKIVDNHGNREMTVTSFKAVFIFLMHFYHMEKYSEKLISKVCELYSKNCCLAPHLINLVDRIQESLEDSVWASQLFKALQKSIVEVSLSQLTLQNLSWHLKILGRVAKENKIPQRNTLYFLLNVLLNSSLCERGSWQVGNAILAVCRNLLKHPTLNQVFIELADLLQYMSAHYEDTDIQDHARFYYTLLTNLSWEKLSGVLAKGADGGQAKIRSLSAIMAESDGLTNCLTIHQTDQPVLQLVKIQNQESQKSTTSATKLEDVEKQGALEFYQEQFLTPGFASEVTLQYILTYTEVNDSLFDRIFSICLHFDLKDSNYAEVSDICVPCLFRDRKPPEVCLKLKPRLPYPTTVNVRAVFTTEDGLSWHTQLPDVTVSFPEVFLPLPLPPGTSHVLKQDVFDHLWNAMSSGESNCAATSLFCFQIGDSSLNDLIKSHFESYLISEQLEQNGCKVLFFLPPKFHVLLKIEQAEDSIQVNIATDNWELLPHVNAYLLNITALSNMTPSHI</sequence>
<feature type="domain" description="AP-5 complex subunit beta-1 beta-barrel" evidence="7">
    <location>
        <begin position="731"/>
        <end position="801"/>
    </location>
</feature>
<evidence type="ECO:0000259" key="7">
    <source>
        <dbReference type="Pfam" id="PF21589"/>
    </source>
</evidence>
<name>A0A6J2VMF6_CHACN</name>
<evidence type="ECO:0000256" key="1">
    <source>
        <dbReference type="ARBA" id="ARBA00018167"/>
    </source>
</evidence>
<dbReference type="InterPro" id="IPR038741">
    <property type="entry name" value="AP5B1"/>
</dbReference>
<evidence type="ECO:0000256" key="4">
    <source>
        <dbReference type="ARBA" id="ARBA00032431"/>
    </source>
</evidence>
<evidence type="ECO:0000259" key="6">
    <source>
        <dbReference type="Pfam" id="PF21588"/>
    </source>
</evidence>
<feature type="domain" description="AP5B1 C-terminal" evidence="8">
    <location>
        <begin position="826"/>
        <end position="923"/>
    </location>
</feature>
<dbReference type="AlphaFoldDB" id="A0A6J2VMF6"/>
<dbReference type="GO" id="GO:0016197">
    <property type="term" value="P:endosomal transport"/>
    <property type="evidence" value="ECO:0007669"/>
    <property type="project" value="InterPro"/>
</dbReference>
<accession>A0A6J2VMF6</accession>
<protein>
    <recommendedName>
        <fullName evidence="1">AP-5 complex subunit beta-1</fullName>
    </recommendedName>
    <alternativeName>
        <fullName evidence="4">Adaptor-related protein complex 5 beta subunit</fullName>
    </alternativeName>
</protein>
<dbReference type="GO" id="GO:0005765">
    <property type="term" value="C:lysosomal membrane"/>
    <property type="evidence" value="ECO:0007669"/>
    <property type="project" value="TreeGrafter"/>
</dbReference>
<dbReference type="PANTHER" id="PTHR34033">
    <property type="entry name" value="AP-5 COMPLEX SUBUNIT BETA-1"/>
    <property type="match status" value="1"/>
</dbReference>
<keyword evidence="2" id="KW-0813">Transport</keyword>
<dbReference type="Proteomes" id="UP000504632">
    <property type="component" value="Chromosome 6"/>
</dbReference>
<evidence type="ECO:0000256" key="3">
    <source>
        <dbReference type="ARBA" id="ARBA00022927"/>
    </source>
</evidence>
<gene>
    <name evidence="10" type="primary">ap5b1</name>
</gene>
<dbReference type="GO" id="GO:0015031">
    <property type="term" value="P:protein transport"/>
    <property type="evidence" value="ECO:0007669"/>
    <property type="project" value="UniProtKB-KW"/>
</dbReference>
<dbReference type="RefSeq" id="XP_030634145.1">
    <property type="nucleotide sequence ID" value="XM_030778285.1"/>
</dbReference>
<evidence type="ECO:0000313" key="10">
    <source>
        <dbReference type="RefSeq" id="XP_030634145.1"/>
    </source>
</evidence>
<dbReference type="InParanoid" id="A0A6J2VMF6"/>
<feature type="domain" description="AP-5 complex subunit beta-1 N-terminal" evidence="5">
    <location>
        <begin position="33"/>
        <end position="102"/>
    </location>
</feature>
<dbReference type="GO" id="GO:0030119">
    <property type="term" value="C:AP-type membrane coat adaptor complex"/>
    <property type="evidence" value="ECO:0007669"/>
    <property type="project" value="TreeGrafter"/>
</dbReference>
<dbReference type="GeneID" id="115815327"/>
<dbReference type="CTD" id="91056"/>
<reference evidence="10" key="1">
    <citation type="submission" date="2025-08" db="UniProtKB">
        <authorList>
            <consortium name="RefSeq"/>
        </authorList>
    </citation>
    <scope>IDENTIFICATION</scope>
</reference>
<dbReference type="InterPro" id="IPR048979">
    <property type="entry name" value="AP5B1_middle"/>
</dbReference>
<proteinExistence type="predicted"/>
<feature type="domain" description="AP5B1 middle" evidence="6">
    <location>
        <begin position="247"/>
        <end position="626"/>
    </location>
</feature>
<keyword evidence="3" id="KW-0653">Protein transport</keyword>
<dbReference type="PANTHER" id="PTHR34033:SF1">
    <property type="entry name" value="AP-5 COMPLEX SUBUNIT BETA-1"/>
    <property type="match status" value="1"/>
</dbReference>
<dbReference type="Pfam" id="PF21588">
    <property type="entry name" value="AP5B1_middle"/>
    <property type="match status" value="1"/>
</dbReference>
<evidence type="ECO:0000259" key="5">
    <source>
        <dbReference type="Pfam" id="PF21587"/>
    </source>
</evidence>
<dbReference type="InterPro" id="IPR048978">
    <property type="entry name" value="AP5B1_N"/>
</dbReference>
<dbReference type="InterPro" id="IPR048980">
    <property type="entry name" value="AP5B1_barrel"/>
</dbReference>
<evidence type="ECO:0000313" key="9">
    <source>
        <dbReference type="Proteomes" id="UP000504632"/>
    </source>
</evidence>
<evidence type="ECO:0000259" key="8">
    <source>
        <dbReference type="Pfam" id="PF21590"/>
    </source>
</evidence>
<dbReference type="SUPFAM" id="SSF48371">
    <property type="entry name" value="ARM repeat"/>
    <property type="match status" value="1"/>
</dbReference>